<comment type="caution">
    <text evidence="2">The sequence shown here is derived from an EMBL/GenBank/DDBJ whole genome shotgun (WGS) entry which is preliminary data.</text>
</comment>
<proteinExistence type="predicted"/>
<organism evidence="2 3">
    <name type="scientific">Prorocentrum cordatum</name>
    <dbReference type="NCBI Taxonomy" id="2364126"/>
    <lineage>
        <taxon>Eukaryota</taxon>
        <taxon>Sar</taxon>
        <taxon>Alveolata</taxon>
        <taxon>Dinophyceae</taxon>
        <taxon>Prorocentrales</taxon>
        <taxon>Prorocentraceae</taxon>
        <taxon>Prorocentrum</taxon>
    </lineage>
</organism>
<feature type="signal peptide" evidence="1">
    <location>
        <begin position="1"/>
        <end position="25"/>
    </location>
</feature>
<name>A0ABN9VYN3_9DINO</name>
<dbReference type="EMBL" id="CAUYUJ010017882">
    <property type="protein sequence ID" value="CAK0878773.1"/>
    <property type="molecule type" value="Genomic_DNA"/>
</dbReference>
<evidence type="ECO:0000256" key="1">
    <source>
        <dbReference type="SAM" id="SignalP"/>
    </source>
</evidence>
<reference evidence="2" key="1">
    <citation type="submission" date="2023-10" db="EMBL/GenBank/DDBJ databases">
        <authorList>
            <person name="Chen Y."/>
            <person name="Shah S."/>
            <person name="Dougan E. K."/>
            <person name="Thang M."/>
            <person name="Chan C."/>
        </authorList>
    </citation>
    <scope>NUCLEOTIDE SEQUENCE [LARGE SCALE GENOMIC DNA]</scope>
</reference>
<feature type="chain" id="PRO_5047003401" evidence="1">
    <location>
        <begin position="26"/>
        <end position="212"/>
    </location>
</feature>
<evidence type="ECO:0000313" key="2">
    <source>
        <dbReference type="EMBL" id="CAK0878773.1"/>
    </source>
</evidence>
<evidence type="ECO:0000313" key="3">
    <source>
        <dbReference type="Proteomes" id="UP001189429"/>
    </source>
</evidence>
<accession>A0ABN9VYN3</accession>
<keyword evidence="1" id="KW-0732">Signal</keyword>
<protein>
    <submittedName>
        <fullName evidence="2">Uncharacterized protein</fullName>
    </submittedName>
</protein>
<dbReference type="Proteomes" id="UP001189429">
    <property type="component" value="Unassembled WGS sequence"/>
</dbReference>
<gene>
    <name evidence="2" type="ORF">PCOR1329_LOCUS62413</name>
</gene>
<keyword evidence="3" id="KW-1185">Reference proteome</keyword>
<sequence>MPRPRLRGLRAVRLLLAAAAGRAGASDPCFSRRLRAQRFGHGFGVSAGGGESGPPPRLEADAFVAHVRYDGCAELDFYPRLKQHETRGGLCAVWLERQEAAPAACGPGQEERRLEHEVRVSLPAAAANCSSLLFAFPPGQRFEYYDLARPPAWPAPLLGGAGPRQPASPDLWRLDVFEALRRASAPCDAADARRGHAAPRGAGCAGAARGPA</sequence>